<dbReference type="SUPFAM" id="SSF82171">
    <property type="entry name" value="DPP6 N-terminal domain-like"/>
    <property type="match status" value="1"/>
</dbReference>
<evidence type="ECO:0000256" key="1">
    <source>
        <dbReference type="SAM" id="SignalP"/>
    </source>
</evidence>
<protein>
    <recommendedName>
        <fullName evidence="5">WD40 repeat domain-containing protein</fullName>
    </recommendedName>
</protein>
<dbReference type="EMBL" id="AP027370">
    <property type="protein sequence ID" value="BDY12844.1"/>
    <property type="molecule type" value="Genomic_DNA"/>
</dbReference>
<accession>A0ABM8FMU5</accession>
<evidence type="ECO:0008006" key="5">
    <source>
        <dbReference type="Google" id="ProtNLM"/>
    </source>
</evidence>
<dbReference type="RefSeq" id="WP_286336008.1">
    <property type="nucleotide sequence ID" value="NZ_AP027370.1"/>
</dbReference>
<keyword evidence="4" id="KW-1185">Reference proteome</keyword>
<dbReference type="EMBL" id="AP027370">
    <property type="protein sequence ID" value="BDY12961.1"/>
    <property type="molecule type" value="Genomic_DNA"/>
</dbReference>
<reference evidence="2 4" key="1">
    <citation type="submission" date="2023-03" db="EMBL/GenBank/DDBJ databases">
        <title>Description of Hydrogenimonas sp. ISO32.</title>
        <authorList>
            <person name="Mino S."/>
            <person name="Fukazawa S."/>
            <person name="Sawabe T."/>
        </authorList>
    </citation>
    <scope>NUCLEOTIDE SEQUENCE [LARGE SCALE GENOMIC DNA]</scope>
    <source>
        <strain evidence="2 4">ISO32</strain>
    </source>
</reference>
<dbReference type="Gene3D" id="2.130.10.10">
    <property type="entry name" value="YVTN repeat-like/Quinoprotein amine dehydrogenase"/>
    <property type="match status" value="2"/>
</dbReference>
<proteinExistence type="predicted"/>
<feature type="chain" id="PRO_5045028643" description="WD40 repeat domain-containing protein" evidence="1">
    <location>
        <begin position="18"/>
        <end position="486"/>
    </location>
</feature>
<evidence type="ECO:0000313" key="4">
    <source>
        <dbReference type="Proteomes" id="UP001321445"/>
    </source>
</evidence>
<name>A0ABM8FMU5_9BACT</name>
<dbReference type="Proteomes" id="UP001321445">
    <property type="component" value="Chromosome"/>
</dbReference>
<keyword evidence="1" id="KW-0732">Signal</keyword>
<evidence type="ECO:0000313" key="3">
    <source>
        <dbReference type="EMBL" id="BDY12961.1"/>
    </source>
</evidence>
<gene>
    <name evidence="2" type="ORF">HCR_11560</name>
    <name evidence="3" type="ORF">HCR_12730</name>
</gene>
<dbReference type="InterPro" id="IPR015943">
    <property type="entry name" value="WD40/YVTN_repeat-like_dom_sf"/>
</dbReference>
<feature type="signal peptide" evidence="1">
    <location>
        <begin position="1"/>
        <end position="17"/>
    </location>
</feature>
<organism evidence="2 4">
    <name type="scientific">Hydrogenimonas cancrithermarum</name>
    <dbReference type="NCBI Taxonomy" id="2993563"/>
    <lineage>
        <taxon>Bacteria</taxon>
        <taxon>Pseudomonadati</taxon>
        <taxon>Campylobacterota</taxon>
        <taxon>Epsilonproteobacteria</taxon>
        <taxon>Campylobacterales</taxon>
        <taxon>Hydrogenimonadaceae</taxon>
        <taxon>Hydrogenimonas</taxon>
    </lineage>
</organism>
<sequence length="486" mass="54780">MRALWLLSLLFATAIWAAPFEQTRQIQIPGTYYFTPARSGGEWAAFGYVSKVEPTPEELEAHEKRMRTIIDEGIRREYGSWEKYEKAMREAGRKAAAREESGAPSWVKRLMPPAVVQEAVPLFLKGALTYAKSHPEASKEPIGNLGETGVILVSGRGEWRKVALGIDQPVLSLDFSPDGRELAVLTDLSVEDSKGRYHPVGRIDVLAVPSGKRLYSAIFANAVDEVCFTSDGESLTFLVENPKKWNQKALRFIDRKTWRLEKRTLLFDSRDSSGEAFGKSYRVPHYRFSPNGERVALLLKDGGIGLFDTKSLRPVFEIEGGGGAFVFAHTRPWLFDDNGRLWNYETKTLRWRTKESYKPYRCVAFLPGDGRIVASTIFGALRIFDAETGRTVAASRRHESYAGLFFPSRDGRHIFGFMSAPHNRFAAYRGCLKRRAVALKVLDASDLRLRQLVDFADSTVLDATAGDDALFISDFDTIHIYRRSER</sequence>
<evidence type="ECO:0000313" key="2">
    <source>
        <dbReference type="EMBL" id="BDY12844.1"/>
    </source>
</evidence>